<comment type="cofactor">
    <cofactor evidence="6">
        <name>Ca(2+)</name>
        <dbReference type="ChEBI" id="CHEBI:29108"/>
    </cofactor>
    <text evidence="6">Binds 1 Ca(2+) ion per dimer.</text>
</comment>
<reference evidence="8" key="2">
    <citation type="journal article" date="2020" name="Microorganisms">
        <title>Osmotic Adaptation and Compatible Solute Biosynthesis of Phototrophic Bacteria as Revealed from Genome Analyses.</title>
        <authorList>
            <person name="Imhoff J.F."/>
            <person name="Rahn T."/>
            <person name="Kunzel S."/>
            <person name="Keller A."/>
            <person name="Neulinger S.C."/>
        </authorList>
    </citation>
    <scope>NUCLEOTIDE SEQUENCE</scope>
    <source>
        <strain evidence="8">DSM 4395</strain>
    </source>
</reference>
<dbReference type="GO" id="GO:0017000">
    <property type="term" value="P:antibiotic biosynthetic process"/>
    <property type="evidence" value="ECO:0007669"/>
    <property type="project" value="InterPro"/>
</dbReference>
<dbReference type="InterPro" id="IPR023343">
    <property type="entry name" value="Penicillin_amidase_dom1"/>
</dbReference>
<dbReference type="Pfam" id="PF01804">
    <property type="entry name" value="Penicil_amidase"/>
    <property type="match status" value="1"/>
</dbReference>
<dbReference type="InterPro" id="IPR029055">
    <property type="entry name" value="Ntn_hydrolases_N"/>
</dbReference>
<dbReference type="SUPFAM" id="SSF56235">
    <property type="entry name" value="N-terminal nucleophile aminohydrolases (Ntn hydrolases)"/>
    <property type="match status" value="1"/>
</dbReference>
<feature type="binding site" evidence="6">
    <location>
        <position position="331"/>
    </location>
    <ligand>
        <name>Ca(2+)</name>
        <dbReference type="ChEBI" id="CHEBI:29108"/>
    </ligand>
</feature>
<dbReference type="GO" id="GO:0016811">
    <property type="term" value="F:hydrolase activity, acting on carbon-nitrogen (but not peptide) bonds, in linear amides"/>
    <property type="evidence" value="ECO:0007669"/>
    <property type="project" value="InterPro"/>
</dbReference>
<evidence type="ECO:0000256" key="2">
    <source>
        <dbReference type="ARBA" id="ARBA00022801"/>
    </source>
</evidence>
<feature type="binding site" evidence="6">
    <location>
        <position position="190"/>
    </location>
    <ligand>
        <name>Ca(2+)</name>
        <dbReference type="ChEBI" id="CHEBI:29108"/>
    </ligand>
</feature>
<keyword evidence="7" id="KW-1133">Transmembrane helix</keyword>
<evidence type="ECO:0000256" key="7">
    <source>
        <dbReference type="SAM" id="Phobius"/>
    </source>
</evidence>
<comment type="subunit">
    <text evidence="4">Heterodimer of an alpha subunit and a beta subunit processed from the same precursor.</text>
</comment>
<dbReference type="AlphaFoldDB" id="A0AAJ0XGR6"/>
<feature type="transmembrane region" description="Helical" evidence="7">
    <location>
        <begin position="7"/>
        <end position="27"/>
    </location>
</feature>
<dbReference type="GO" id="GO:0046872">
    <property type="term" value="F:metal ion binding"/>
    <property type="evidence" value="ECO:0007669"/>
    <property type="project" value="UniProtKB-KW"/>
</dbReference>
<evidence type="ECO:0000256" key="6">
    <source>
        <dbReference type="PIRSR" id="PIRSR001227-2"/>
    </source>
</evidence>
<name>A0AAJ0XGR6_HALSE</name>
<dbReference type="EMBL" id="NHSF01000059">
    <property type="protein sequence ID" value="MBK5930932.1"/>
    <property type="molecule type" value="Genomic_DNA"/>
</dbReference>
<comment type="caution">
    <text evidence="8">The sequence shown here is derived from an EMBL/GenBank/DDBJ whole genome shotgun (WGS) entry which is preliminary data.</text>
</comment>
<feature type="binding site" evidence="6">
    <location>
        <position position="334"/>
    </location>
    <ligand>
        <name>Ca(2+)</name>
        <dbReference type="ChEBI" id="CHEBI:29108"/>
    </ligand>
</feature>
<accession>A0AAJ0XGR6</accession>
<dbReference type="Gene3D" id="3.60.20.10">
    <property type="entry name" value="Glutamine Phosphoribosylpyrophosphate, subunit 1, domain 1"/>
    <property type="match status" value="1"/>
</dbReference>
<evidence type="ECO:0000256" key="3">
    <source>
        <dbReference type="ARBA" id="ARBA00023145"/>
    </source>
</evidence>
<dbReference type="Proteomes" id="UP001296967">
    <property type="component" value="Unassembled WGS sequence"/>
</dbReference>
<keyword evidence="6" id="KW-0479">Metal-binding</keyword>
<keyword evidence="6" id="KW-0106">Calcium</keyword>
<protein>
    <recommendedName>
        <fullName evidence="10">Penicillin amidase</fullName>
    </recommendedName>
</protein>
<keyword evidence="7" id="KW-0472">Membrane</keyword>
<dbReference type="CDD" id="cd03747">
    <property type="entry name" value="Ntn_PGA_like"/>
    <property type="match status" value="1"/>
</dbReference>
<evidence type="ECO:0000313" key="8">
    <source>
        <dbReference type="EMBL" id="MBK5930932.1"/>
    </source>
</evidence>
<dbReference type="InterPro" id="IPR014395">
    <property type="entry name" value="Pen/GL7ACA/AHL_acylase"/>
</dbReference>
<comment type="similarity">
    <text evidence="1">Belongs to the peptidase S45 family.</text>
</comment>
<sequence length="835" mass="92222">MRSRWRWLLLGFAVTFLIIAGLLYWWLHRPNPSYAGQLKLAALKQPVTVRYGPHAVPSIEAESLGDLLFAQGFVVARERHWQMDLLRRLAGGRLAELFGEDALVADRFYRTIGLSHAAHLSFDALEPRWQRLLQRYADGVNAYLDQALAEHRLPLEYQVLGLEPSPWQPHDSLLVGAYMAWLNSGNLAEELVFLRLAQRLGNARALELFPTDLGKPAPADAFELPDYRLASGRRSASIPLASISAPASARVDRAAQALSNAWAITGQRTRDGAALLANDPHLFVSLPSSWYELEMQAPGYHAAGVSLPGVPWILLGHNEHLAWGLTAAVADTQDVFLERLSEDGTQVLRPDDRWEPIEVRVERIRVASASEGLQETIALPIRSTRHGVLIDALLQTPDANPAGLAAVRRPRERIALRTTFDRPDRAFVGLWRLNTATSIEEARAAAEDFRQVALSLLFAHRNGRIAWQVSGLMPRRGRGSGAFPAPGWVSGYGWNGYLPFARNPGVSDPASERLVSANDAMTAGDEDHTTAGGEDRLVIGHSWLAPFRAQRIKALLDRPGTFDLGRMERMQSDRVSLEATLYLASLRRHLPEIKRLDPAAAKLAETRLLEWSGDFSEDSRPAAFFVLLRPALYRALYGDELGPDLELLMGLETRTYGPLAEAMRSDHSSFWDDRETSEQQEGPAAIWARALHATARALQEAVPLEEALGEAAPTLAQLRRLTFPHAFDGEPLLGTLFNLGPIGRGGDHGTIDVALAPLTHPREIGNVASMRVVFAPSNWGATRGTLTLGQSGHRLSRFRADQLDDWLSGQSHPWPWEGPAAGQVLGTLELRPDRE</sequence>
<keyword evidence="2" id="KW-0378">Hydrolase</keyword>
<proteinExistence type="inferred from homology"/>
<evidence type="ECO:0008006" key="10">
    <source>
        <dbReference type="Google" id="ProtNLM"/>
    </source>
</evidence>
<dbReference type="Gene3D" id="1.10.439.10">
    <property type="entry name" value="Penicillin Amidohydrolase, domain 1"/>
    <property type="match status" value="1"/>
</dbReference>
<evidence type="ECO:0000256" key="5">
    <source>
        <dbReference type="PIRSR" id="PIRSR001227-1"/>
    </source>
</evidence>
<dbReference type="Gene3D" id="2.30.120.10">
    <property type="match status" value="1"/>
</dbReference>
<dbReference type="RefSeq" id="WP_201245760.1">
    <property type="nucleotide sequence ID" value="NZ_NHSF01000059.1"/>
</dbReference>
<dbReference type="PIRSF" id="PIRSF001227">
    <property type="entry name" value="Pen_acylase"/>
    <property type="match status" value="1"/>
</dbReference>
<dbReference type="Gene3D" id="1.10.1400.10">
    <property type="match status" value="1"/>
</dbReference>
<feature type="active site" description="Nucleophile" evidence="5">
    <location>
        <position position="259"/>
    </location>
</feature>
<dbReference type="InterPro" id="IPR002692">
    <property type="entry name" value="S45"/>
</dbReference>
<gene>
    <name evidence="8" type="ORF">CCR82_10435</name>
</gene>
<reference evidence="8" key="1">
    <citation type="submission" date="2017-05" db="EMBL/GenBank/DDBJ databases">
        <authorList>
            <person name="Imhoff J.F."/>
            <person name="Rahn T."/>
            <person name="Kuenzel S."/>
            <person name="Neulinger S.C."/>
        </authorList>
    </citation>
    <scope>NUCLEOTIDE SEQUENCE</scope>
    <source>
        <strain evidence="8">DSM 4395</strain>
    </source>
</reference>
<dbReference type="PANTHER" id="PTHR34218:SF4">
    <property type="entry name" value="ACYL-HOMOSERINE LACTONE ACYLASE QUIP"/>
    <property type="match status" value="1"/>
</dbReference>
<evidence type="ECO:0000256" key="1">
    <source>
        <dbReference type="ARBA" id="ARBA00006586"/>
    </source>
</evidence>
<dbReference type="InterPro" id="IPR043146">
    <property type="entry name" value="Penicillin_amidase_N_B-knob"/>
</dbReference>
<keyword evidence="3" id="KW-0865">Zymogen</keyword>
<dbReference type="PANTHER" id="PTHR34218">
    <property type="entry name" value="PEPTIDASE S45 PENICILLIN AMIDASE"/>
    <property type="match status" value="1"/>
</dbReference>
<keyword evidence="9" id="KW-1185">Reference proteome</keyword>
<evidence type="ECO:0000313" key="9">
    <source>
        <dbReference type="Proteomes" id="UP001296967"/>
    </source>
</evidence>
<evidence type="ECO:0000256" key="4">
    <source>
        <dbReference type="ARBA" id="ARBA00038735"/>
    </source>
</evidence>
<keyword evidence="7" id="KW-0812">Transmembrane</keyword>
<dbReference type="InterPro" id="IPR043147">
    <property type="entry name" value="Penicillin_amidase_A-knob"/>
</dbReference>
<organism evidence="8 9">
    <name type="scientific">Halochromatium salexigens</name>
    <name type="common">Chromatium salexigens</name>
    <dbReference type="NCBI Taxonomy" id="49447"/>
    <lineage>
        <taxon>Bacteria</taxon>
        <taxon>Pseudomonadati</taxon>
        <taxon>Pseudomonadota</taxon>
        <taxon>Gammaproteobacteria</taxon>
        <taxon>Chromatiales</taxon>
        <taxon>Chromatiaceae</taxon>
        <taxon>Halochromatium</taxon>
    </lineage>
</organism>